<dbReference type="SUPFAM" id="SSF56519">
    <property type="entry name" value="Penicillin binding protein dimerisation domain"/>
    <property type="match status" value="1"/>
</dbReference>
<dbReference type="PROSITE" id="PS51178">
    <property type="entry name" value="PASTA"/>
    <property type="match status" value="1"/>
</dbReference>
<dbReference type="InterPro" id="IPR005543">
    <property type="entry name" value="PASTA_dom"/>
</dbReference>
<comment type="caution">
    <text evidence="7">The sequence shown here is derived from an EMBL/GenBank/DDBJ whole genome shotgun (WGS) entry which is preliminary data.</text>
</comment>
<keyword evidence="4" id="KW-0812">Transmembrane</keyword>
<dbReference type="GO" id="GO:0005886">
    <property type="term" value="C:plasma membrane"/>
    <property type="evidence" value="ECO:0007669"/>
    <property type="project" value="TreeGrafter"/>
</dbReference>
<dbReference type="SUPFAM" id="SSF56601">
    <property type="entry name" value="beta-lactamase/transpeptidase-like"/>
    <property type="match status" value="1"/>
</dbReference>
<dbReference type="Gene3D" id="3.40.710.10">
    <property type="entry name" value="DD-peptidase/beta-lactamase superfamily"/>
    <property type="match status" value="1"/>
</dbReference>
<dbReference type="AlphaFoldDB" id="A0A2P8CIG6"/>
<dbReference type="InterPro" id="IPR001460">
    <property type="entry name" value="PCN-bd_Tpept"/>
</dbReference>
<keyword evidence="7" id="KW-0131">Cell cycle</keyword>
<dbReference type="PANTHER" id="PTHR30627:SF1">
    <property type="entry name" value="PEPTIDOGLYCAN D,D-TRANSPEPTIDASE FTSI"/>
    <property type="match status" value="1"/>
</dbReference>
<dbReference type="Gene3D" id="3.30.450.330">
    <property type="match status" value="1"/>
</dbReference>
<keyword evidence="4" id="KW-1133">Transmembrane helix</keyword>
<name>A0A2P8CIG6_9BACT</name>
<keyword evidence="9" id="KW-1185">Reference proteome</keyword>
<evidence type="ECO:0000313" key="7">
    <source>
        <dbReference type="EMBL" id="PSK84766.1"/>
    </source>
</evidence>
<accession>A0A2P8CIG6</accession>
<feature type="domain" description="PASTA" evidence="5">
    <location>
        <begin position="652"/>
        <end position="711"/>
    </location>
</feature>
<dbReference type="SUPFAM" id="SSF54184">
    <property type="entry name" value="Penicillin-binding protein 2x (pbp-2x), c-terminal domain"/>
    <property type="match status" value="1"/>
</dbReference>
<evidence type="ECO:0000313" key="6">
    <source>
        <dbReference type="EMBL" id="GET20931.1"/>
    </source>
</evidence>
<protein>
    <submittedName>
        <fullName evidence="6 7">Penicillin-binding protein</fullName>
    </submittedName>
</protein>
<evidence type="ECO:0000259" key="5">
    <source>
        <dbReference type="PROSITE" id="PS51178"/>
    </source>
</evidence>
<dbReference type="Proteomes" id="UP000240621">
    <property type="component" value="Unassembled WGS sequence"/>
</dbReference>
<dbReference type="GO" id="GO:0051301">
    <property type="term" value="P:cell division"/>
    <property type="evidence" value="ECO:0007669"/>
    <property type="project" value="UniProtKB-KW"/>
</dbReference>
<comment type="subcellular location">
    <subcellularLocation>
        <location evidence="1">Membrane</location>
    </subcellularLocation>
</comment>
<keyword evidence="2" id="KW-0645">Protease</keyword>
<evidence type="ECO:0000256" key="3">
    <source>
        <dbReference type="ARBA" id="ARBA00023136"/>
    </source>
</evidence>
<dbReference type="InterPro" id="IPR005311">
    <property type="entry name" value="PBP_dimer"/>
</dbReference>
<reference evidence="7 8" key="1">
    <citation type="submission" date="2018-03" db="EMBL/GenBank/DDBJ databases">
        <title>Genomic Encyclopedia of Archaeal and Bacterial Type Strains, Phase II (KMG-II): from individual species to whole genera.</title>
        <authorList>
            <person name="Goeker M."/>
        </authorList>
    </citation>
    <scope>NUCLEOTIDE SEQUENCE [LARGE SCALE GENOMIC DNA]</scope>
    <source>
        <strain evidence="7 8">DSM 27267</strain>
    </source>
</reference>
<keyword evidence="2" id="KW-0378">Hydrolase</keyword>
<dbReference type="GO" id="GO:0008658">
    <property type="term" value="F:penicillin binding"/>
    <property type="evidence" value="ECO:0007669"/>
    <property type="project" value="InterPro"/>
</dbReference>
<dbReference type="PANTHER" id="PTHR30627">
    <property type="entry name" value="PEPTIDOGLYCAN D,D-TRANSPEPTIDASE"/>
    <property type="match status" value="1"/>
</dbReference>
<dbReference type="Proteomes" id="UP000396862">
    <property type="component" value="Unassembled WGS sequence"/>
</dbReference>
<dbReference type="Pfam" id="PF00905">
    <property type="entry name" value="Transpeptidase"/>
    <property type="match status" value="1"/>
</dbReference>
<evidence type="ECO:0000256" key="1">
    <source>
        <dbReference type="ARBA" id="ARBA00004370"/>
    </source>
</evidence>
<evidence type="ECO:0000256" key="4">
    <source>
        <dbReference type="SAM" id="Phobius"/>
    </source>
</evidence>
<dbReference type="InterPro" id="IPR012338">
    <property type="entry name" value="Beta-lactam/transpept-like"/>
</dbReference>
<dbReference type="CDD" id="cd06575">
    <property type="entry name" value="PASTA_Pbp2x-like_2"/>
    <property type="match status" value="1"/>
</dbReference>
<dbReference type="SMART" id="SM00740">
    <property type="entry name" value="PASTA"/>
    <property type="match status" value="1"/>
</dbReference>
<dbReference type="EMBL" id="PYGC01000002">
    <property type="protein sequence ID" value="PSK84766.1"/>
    <property type="molecule type" value="Genomic_DNA"/>
</dbReference>
<keyword evidence="3 4" id="KW-0472">Membrane</keyword>
<dbReference type="OrthoDB" id="9804124at2"/>
<evidence type="ECO:0000313" key="8">
    <source>
        <dbReference type="Proteomes" id="UP000240621"/>
    </source>
</evidence>
<evidence type="ECO:0000256" key="2">
    <source>
        <dbReference type="ARBA" id="ARBA00022645"/>
    </source>
</evidence>
<dbReference type="Gene3D" id="3.30.10.20">
    <property type="match status" value="1"/>
</dbReference>
<proteinExistence type="predicted"/>
<reference evidence="6 9" key="2">
    <citation type="submission" date="2019-10" db="EMBL/GenBank/DDBJ databases">
        <title>Prolixibacter strains distinguished by the presence of nitrate reductase genes were adept at nitrate-dependent anaerobic corrosion of metallic iron and carbon steel.</title>
        <authorList>
            <person name="Iino T."/>
            <person name="Shono N."/>
            <person name="Ito K."/>
            <person name="Nakamura R."/>
            <person name="Sueoka K."/>
            <person name="Harayama S."/>
            <person name="Ohkuma M."/>
        </authorList>
    </citation>
    <scope>NUCLEOTIDE SEQUENCE [LARGE SCALE GENOMIC DNA]</scope>
    <source>
        <strain evidence="6 9">MIC1-1</strain>
    </source>
</reference>
<dbReference type="InterPro" id="IPR050515">
    <property type="entry name" value="Beta-lactam/transpept"/>
</dbReference>
<organism evidence="7 8">
    <name type="scientific">Prolixibacter denitrificans</name>
    <dbReference type="NCBI Taxonomy" id="1541063"/>
    <lineage>
        <taxon>Bacteria</taxon>
        <taxon>Pseudomonadati</taxon>
        <taxon>Bacteroidota</taxon>
        <taxon>Bacteroidia</taxon>
        <taxon>Marinilabiliales</taxon>
        <taxon>Prolixibacteraceae</taxon>
        <taxon>Prolixibacter</taxon>
    </lineage>
</organism>
<dbReference type="EMBL" id="BLAU01000001">
    <property type="protein sequence ID" value="GET20931.1"/>
    <property type="molecule type" value="Genomic_DNA"/>
</dbReference>
<gene>
    <name evidence="7" type="ORF">CLV93_102557</name>
    <name evidence="6" type="ORF">JCM18694_11770</name>
</gene>
<keyword evidence="2" id="KW-0121">Carboxypeptidase</keyword>
<dbReference type="GO" id="GO:0071555">
    <property type="term" value="P:cell wall organization"/>
    <property type="evidence" value="ECO:0007669"/>
    <property type="project" value="TreeGrafter"/>
</dbReference>
<feature type="transmembrane region" description="Helical" evidence="4">
    <location>
        <begin position="12"/>
        <end position="32"/>
    </location>
</feature>
<keyword evidence="7" id="KW-0132">Cell division</keyword>
<evidence type="ECO:0000313" key="9">
    <source>
        <dbReference type="Proteomes" id="UP000396862"/>
    </source>
</evidence>
<dbReference type="Gene3D" id="3.90.1310.10">
    <property type="entry name" value="Penicillin-binding protein 2a (Domain 2)"/>
    <property type="match status" value="1"/>
</dbReference>
<dbReference type="Pfam" id="PF03717">
    <property type="entry name" value="PBP_dimer"/>
    <property type="match status" value="1"/>
</dbReference>
<dbReference type="GO" id="GO:0004180">
    <property type="term" value="F:carboxypeptidase activity"/>
    <property type="evidence" value="ECO:0007669"/>
    <property type="project" value="UniProtKB-KW"/>
</dbReference>
<dbReference type="RefSeq" id="WP_106541334.1">
    <property type="nucleotide sequence ID" value="NZ_BLAU01000001.1"/>
</dbReference>
<dbReference type="Pfam" id="PF03793">
    <property type="entry name" value="PASTA"/>
    <property type="match status" value="1"/>
</dbReference>
<sequence>MEIRKTILTRFSLFYVAAIIFALLLMGNIFIIQQDKSWDQKGERLDVKEVTIPARRGDICADDGRPLATSVPYYELRMDLAAPGVKEVFNAKVDSLAYCLAHFFKDKSEAAYRHELRSAYRQGARYHLINPRKVNYLELQKIEKFPIFRRGRNRGGLIAEQENLRVYPFGNMATRTLGRMSSTVYGGTHGSVGYYGLEEAYESYLKGEDGLALKRNLSGRWLYVSKEDPQDGYNLITTINVNFQDMVMHALKKEMVDSRAKYGTAVLMDVKTGDIKAIANYGRDDNGDLVEGYQNYAIGNSGNAEPGSTFKLVSLMAALEDGKVDTSTIVDTGNGVWKYKDRTVYDSDWRHGGHGKITMKQVFELSSNVGVAKIITKAYAGHERDFVDRIYSFGLNQPVDLGIKGEAKPFIKYPGGGNGWSGVTLAWMSFGYELKLTPLQMLTFYNAVANNGRMVEPRLVQAIERNGREVKEFKTKVMNPKICSSETLNKVHDMLRGVVVRGTAKSLNTPAYEIAGKTGTAQVANQSEGYFHASGRIYQASFVGYFPADKPRYSCIVVINGPKGAYYGGSVAGPVFREISDNVYASDLRMHDDLDISAFAGKQDYPGEVSGKRKDLEEVLDDADLLHGWFHGSSEWAEMDTTNHDVELNPLKVVPGVMPKVTGMGASDAVYILENRGLRVSVSGRGKVLMQSIPAGTKYQTGQSVRLRLGE</sequence>
<dbReference type="InterPro" id="IPR036138">
    <property type="entry name" value="PBP_dimer_sf"/>
</dbReference>